<dbReference type="InterPro" id="IPR048280">
    <property type="entry name" value="COX6B-like"/>
</dbReference>
<evidence type="ECO:0000256" key="1">
    <source>
        <dbReference type="ARBA" id="ARBA00004173"/>
    </source>
</evidence>
<keyword evidence="6" id="KW-1185">Reference proteome</keyword>
<evidence type="ECO:0000256" key="3">
    <source>
        <dbReference type="ARBA" id="ARBA00023128"/>
    </source>
</evidence>
<gene>
    <name evidence="5" type="ORF">ARMOST_02783</name>
</gene>
<dbReference type="STRING" id="47428.A0A284QSW0"/>
<dbReference type="GO" id="GO:0005739">
    <property type="term" value="C:mitochondrion"/>
    <property type="evidence" value="ECO:0007669"/>
    <property type="project" value="UniProtKB-SubCell"/>
</dbReference>
<reference evidence="6" key="1">
    <citation type="journal article" date="2017" name="Nat. Ecol. Evol.">
        <title>Genome expansion and lineage-specific genetic innovations in the forest pathogenic fungi Armillaria.</title>
        <authorList>
            <person name="Sipos G."/>
            <person name="Prasanna A.N."/>
            <person name="Walter M.C."/>
            <person name="O'Connor E."/>
            <person name="Balint B."/>
            <person name="Krizsan K."/>
            <person name="Kiss B."/>
            <person name="Hess J."/>
            <person name="Varga T."/>
            <person name="Slot J."/>
            <person name="Riley R."/>
            <person name="Boka B."/>
            <person name="Rigling D."/>
            <person name="Barry K."/>
            <person name="Lee J."/>
            <person name="Mihaltcheva S."/>
            <person name="LaButti K."/>
            <person name="Lipzen A."/>
            <person name="Waldron R."/>
            <person name="Moloney N.M."/>
            <person name="Sperisen C."/>
            <person name="Kredics L."/>
            <person name="Vagvoelgyi C."/>
            <person name="Patrignani A."/>
            <person name="Fitzpatrick D."/>
            <person name="Nagy I."/>
            <person name="Doyle S."/>
            <person name="Anderson J.B."/>
            <person name="Grigoriev I.V."/>
            <person name="Gueldener U."/>
            <person name="Muensterkoetter M."/>
            <person name="Nagy L.G."/>
        </authorList>
    </citation>
    <scope>NUCLEOTIDE SEQUENCE [LARGE SCALE GENOMIC DNA]</scope>
    <source>
        <strain evidence="6">C18/9</strain>
    </source>
</reference>
<sequence>MWWPFTSSKPEKKEGAPLRQDRQKCYEFRDAYFACLDRAGVVRAGDEKSSGSCLTEAKNYEKSCAQSWIEYFNQRRRLVDVSVHSLLRLYSHLAPLFFNYSSFRSSTTADVSAPSSPQYPNDLTKTYFCHLLSMNE</sequence>
<dbReference type="EMBL" id="FUEG01000002">
    <property type="protein sequence ID" value="SJK99481.1"/>
    <property type="molecule type" value="Genomic_DNA"/>
</dbReference>
<dbReference type="Pfam" id="PF02297">
    <property type="entry name" value="COX6B"/>
    <property type="match status" value="1"/>
</dbReference>
<evidence type="ECO:0008006" key="7">
    <source>
        <dbReference type="Google" id="ProtNLM"/>
    </source>
</evidence>
<keyword evidence="4" id="KW-1015">Disulfide bond</keyword>
<protein>
    <recommendedName>
        <fullName evidence="7">Cytochrome c oxidase assembly factor 6</fullName>
    </recommendedName>
</protein>
<dbReference type="Gene3D" id="1.10.10.140">
    <property type="entry name" value="Cytochrome c oxidase, subunit VIb"/>
    <property type="match status" value="1"/>
</dbReference>
<evidence type="ECO:0000313" key="6">
    <source>
        <dbReference type="Proteomes" id="UP000219338"/>
    </source>
</evidence>
<organism evidence="5 6">
    <name type="scientific">Armillaria ostoyae</name>
    <name type="common">Armillaria root rot fungus</name>
    <dbReference type="NCBI Taxonomy" id="47428"/>
    <lineage>
        <taxon>Eukaryota</taxon>
        <taxon>Fungi</taxon>
        <taxon>Dikarya</taxon>
        <taxon>Basidiomycota</taxon>
        <taxon>Agaricomycotina</taxon>
        <taxon>Agaricomycetes</taxon>
        <taxon>Agaricomycetidae</taxon>
        <taxon>Agaricales</taxon>
        <taxon>Marasmiineae</taxon>
        <taxon>Physalacriaceae</taxon>
        <taxon>Armillaria</taxon>
    </lineage>
</organism>
<comment type="subcellular location">
    <subcellularLocation>
        <location evidence="1">Mitochondrion</location>
    </subcellularLocation>
</comment>
<dbReference type="SUPFAM" id="SSF47694">
    <property type="entry name" value="Cytochrome c oxidase subunit h"/>
    <property type="match status" value="1"/>
</dbReference>
<evidence type="ECO:0000256" key="4">
    <source>
        <dbReference type="ARBA" id="ARBA00023157"/>
    </source>
</evidence>
<name>A0A284QSW0_ARMOS</name>
<dbReference type="AlphaFoldDB" id="A0A284QSW0"/>
<dbReference type="OrthoDB" id="5545577at2759"/>
<accession>A0A284QSW0</accession>
<dbReference type="PANTHER" id="PTHR47677">
    <property type="entry name" value="CYTOCHROME C OXIDASE ASSEMBLY FACTOR 6"/>
    <property type="match status" value="1"/>
</dbReference>
<proteinExistence type="inferred from homology"/>
<dbReference type="InterPro" id="IPR048281">
    <property type="entry name" value="COA6_fun"/>
</dbReference>
<comment type="similarity">
    <text evidence="2">Belongs to the cytochrome c oxidase subunit 6B family.</text>
</comment>
<keyword evidence="3" id="KW-0496">Mitochondrion</keyword>
<dbReference type="Proteomes" id="UP000219338">
    <property type="component" value="Unassembled WGS sequence"/>
</dbReference>
<dbReference type="InterPro" id="IPR036549">
    <property type="entry name" value="CX6/COA6-like_sf"/>
</dbReference>
<dbReference type="PANTHER" id="PTHR47677:SF1">
    <property type="entry name" value="CYTOCHROME C OXIDASE ASSEMBLY FACTOR 6"/>
    <property type="match status" value="1"/>
</dbReference>
<evidence type="ECO:0000313" key="5">
    <source>
        <dbReference type="EMBL" id="SJK99481.1"/>
    </source>
</evidence>
<evidence type="ECO:0000256" key="2">
    <source>
        <dbReference type="ARBA" id="ARBA00006425"/>
    </source>
</evidence>